<evidence type="ECO:0000313" key="1">
    <source>
        <dbReference type="EMBL" id="REH98391.1"/>
    </source>
</evidence>
<dbReference type="Pfam" id="PF01063">
    <property type="entry name" value="Aminotran_4"/>
    <property type="match status" value="1"/>
</dbReference>
<dbReference type="InterPro" id="IPR001544">
    <property type="entry name" value="Aminotrans_IV"/>
</dbReference>
<dbReference type="EMBL" id="QKXQ01000150">
    <property type="protein sequence ID" value="REH98391.1"/>
    <property type="molecule type" value="Genomic_DNA"/>
</dbReference>
<evidence type="ECO:0000313" key="2">
    <source>
        <dbReference type="Proteomes" id="UP000256562"/>
    </source>
</evidence>
<name>A0A3E0IRB7_9STAP</name>
<proteinExistence type="predicted"/>
<gene>
    <name evidence="1" type="ORF">DOS83_03550</name>
</gene>
<dbReference type="Proteomes" id="UP000256562">
    <property type="component" value="Unassembled WGS sequence"/>
</dbReference>
<dbReference type="InterPro" id="IPR043132">
    <property type="entry name" value="BCAT-like_C"/>
</dbReference>
<dbReference type="OrthoDB" id="2407490at2"/>
<dbReference type="InterPro" id="IPR043131">
    <property type="entry name" value="BCAT-like_N"/>
</dbReference>
<organism evidence="1 2">
    <name type="scientific">Staphylococcus felis</name>
    <dbReference type="NCBI Taxonomy" id="46127"/>
    <lineage>
        <taxon>Bacteria</taxon>
        <taxon>Bacillati</taxon>
        <taxon>Bacillota</taxon>
        <taxon>Bacilli</taxon>
        <taxon>Bacillales</taxon>
        <taxon>Staphylococcaceae</taxon>
        <taxon>Staphylococcus</taxon>
    </lineage>
</organism>
<dbReference type="SUPFAM" id="SSF56752">
    <property type="entry name" value="D-aminoacid aminotransferase-like PLP-dependent enzymes"/>
    <property type="match status" value="1"/>
</dbReference>
<keyword evidence="1" id="KW-0456">Lyase</keyword>
<dbReference type="GO" id="GO:0016829">
    <property type="term" value="F:lyase activity"/>
    <property type="evidence" value="ECO:0007669"/>
    <property type="project" value="UniProtKB-KW"/>
</dbReference>
<comment type="caution">
    <text evidence="1">The sequence shown here is derived from an EMBL/GenBank/DDBJ whole genome shotgun (WGS) entry which is preliminary data.</text>
</comment>
<sequence>MYLFETMRLENGKILRQNYHFQRMQHASLQLNIPFSPTRWLSCIDDLTSMYPSGLYRTKVILDESGQMDYECHALPHTKEMTARLIRMNEDIPDWHRLYKTSNREYLHHSKESDLILLYDKANKILEFDIGNMVLQFGDVYYTPPFNHDFLSGCMRQFLLDRGLIQTKYITVEELKHVLAKGGQLWMINSLREWVPVILIK</sequence>
<dbReference type="Gene3D" id="3.30.470.10">
    <property type="match status" value="1"/>
</dbReference>
<dbReference type="InterPro" id="IPR036038">
    <property type="entry name" value="Aminotransferase-like"/>
</dbReference>
<dbReference type="Gene3D" id="3.20.10.10">
    <property type="entry name" value="D-amino Acid Aminotransferase, subunit A, domain 2"/>
    <property type="match status" value="1"/>
</dbReference>
<reference evidence="1 2" key="1">
    <citation type="journal article" date="2018" name="Vet. Microbiol.">
        <title>Characterisation of Staphylococcus felis isolated from cats using whole genome sequencing.</title>
        <authorList>
            <person name="Worthing K."/>
            <person name="Pang S."/>
            <person name="Trott D.J."/>
            <person name="Abraham S."/>
            <person name="Coombs G.W."/>
            <person name="Jordan D."/>
            <person name="McIntyre L."/>
            <person name="Davies M.R."/>
            <person name="Norris J."/>
        </authorList>
    </citation>
    <scope>NUCLEOTIDE SEQUENCE [LARGE SCALE GENOMIC DNA]</scope>
    <source>
        <strain evidence="1 2">F9</strain>
    </source>
</reference>
<accession>A0A3E0IRB7</accession>
<dbReference type="AlphaFoldDB" id="A0A3E0IRB7"/>
<protein>
    <submittedName>
        <fullName evidence="1">Aminodeoxychorismate lyase</fullName>
    </submittedName>
</protein>
<dbReference type="RefSeq" id="WP_116093948.1">
    <property type="nucleotide sequence ID" value="NZ_QKXQ01000150.1"/>
</dbReference>